<proteinExistence type="predicted"/>
<name>A0ABM9LH57_9MYCO</name>
<protein>
    <recommendedName>
        <fullName evidence="3">DUF3489 domain-containing protein</fullName>
    </recommendedName>
</protein>
<evidence type="ECO:0008006" key="3">
    <source>
        <dbReference type="Google" id="ProtNLM"/>
    </source>
</evidence>
<evidence type="ECO:0000313" key="2">
    <source>
        <dbReference type="Proteomes" id="UP001190465"/>
    </source>
</evidence>
<dbReference type="EMBL" id="OY726397">
    <property type="protein sequence ID" value="CAJ1498883.1"/>
    <property type="molecule type" value="Genomic_DNA"/>
</dbReference>
<accession>A0ABM9LH57</accession>
<sequence>MSAKHRGGGSVAYSALVRSVLSAGKLMEPTADGATFAIARAIGNLSKPPETITYRLDDAPELPSLPTPEDEELRVSVVKWCGTTELTADQLIGADGAKVSDARKNAPMRDDAESALQQVLAGGPMKMTEAVAETMRIAGCSKATAKSAAKKLGIVKDSVYGSNGKIDHWTWRLPPTVIPTNTTGGSKQNAH</sequence>
<evidence type="ECO:0000313" key="1">
    <source>
        <dbReference type="EMBL" id="CAJ1498883.1"/>
    </source>
</evidence>
<organism evidence="1 2">
    <name type="scientific">[Mycobacterium] burgundiense</name>
    <dbReference type="NCBI Taxonomy" id="3064286"/>
    <lineage>
        <taxon>Bacteria</taxon>
        <taxon>Bacillati</taxon>
        <taxon>Actinomycetota</taxon>
        <taxon>Actinomycetes</taxon>
        <taxon>Mycobacteriales</taxon>
        <taxon>Mycobacteriaceae</taxon>
        <taxon>Mycolicibacterium</taxon>
    </lineage>
</organism>
<keyword evidence="2" id="KW-1185">Reference proteome</keyword>
<gene>
    <name evidence="1" type="ORF">MU0053_001269</name>
</gene>
<reference evidence="1 2" key="1">
    <citation type="submission" date="2023-08" db="EMBL/GenBank/DDBJ databases">
        <authorList>
            <person name="Folkvardsen B D."/>
            <person name="Norman A."/>
        </authorList>
    </citation>
    <scope>NUCLEOTIDE SEQUENCE [LARGE SCALE GENOMIC DNA]</scope>
    <source>
        <strain evidence="1 2">Mu0053</strain>
    </source>
</reference>
<dbReference type="Proteomes" id="UP001190465">
    <property type="component" value="Chromosome"/>
</dbReference>
<dbReference type="RefSeq" id="WP_308481528.1">
    <property type="nucleotide sequence ID" value="NZ_OY726397.1"/>
</dbReference>